<keyword evidence="2" id="KW-0813">Transport</keyword>
<dbReference type="Gene3D" id="2.50.20.10">
    <property type="entry name" value="Lipoprotein localisation LolA/LolB/LppX"/>
    <property type="match status" value="1"/>
</dbReference>
<dbReference type="SUPFAM" id="SSF89392">
    <property type="entry name" value="Prokaryotic lipoproteins and lipoprotein localization factors"/>
    <property type="match status" value="1"/>
</dbReference>
<comment type="caution">
    <text evidence="6">The sequence shown here is derived from an EMBL/GenBank/DDBJ whole genome shotgun (WGS) entry which is preliminary data.</text>
</comment>
<dbReference type="InterPro" id="IPR029046">
    <property type="entry name" value="LolA/LolB/LppX"/>
</dbReference>
<evidence type="ECO:0000256" key="2">
    <source>
        <dbReference type="ARBA" id="ARBA00022448"/>
    </source>
</evidence>
<evidence type="ECO:0000313" key="6">
    <source>
        <dbReference type="EMBL" id="KLV04247.1"/>
    </source>
</evidence>
<dbReference type="AlphaFoldDB" id="A0A0J1JPT5"/>
<organism evidence="6 7">
    <name type="scientific">Photobacterium aquae</name>
    <dbReference type="NCBI Taxonomy" id="1195763"/>
    <lineage>
        <taxon>Bacteria</taxon>
        <taxon>Pseudomonadati</taxon>
        <taxon>Pseudomonadota</taxon>
        <taxon>Gammaproteobacteria</taxon>
        <taxon>Vibrionales</taxon>
        <taxon>Vibrionaceae</taxon>
        <taxon>Photobacterium</taxon>
    </lineage>
</organism>
<dbReference type="EMBL" id="LDOT01000023">
    <property type="protein sequence ID" value="KLV04247.1"/>
    <property type="molecule type" value="Genomic_DNA"/>
</dbReference>
<evidence type="ECO:0000256" key="1">
    <source>
        <dbReference type="ARBA" id="ARBA00011245"/>
    </source>
</evidence>
<dbReference type="Pfam" id="PF19574">
    <property type="entry name" value="LolA_3"/>
    <property type="match status" value="1"/>
</dbReference>
<reference evidence="6 7" key="1">
    <citation type="submission" date="2015-05" db="EMBL/GenBank/DDBJ databases">
        <title>Photobacterium galathea sp. nov.</title>
        <authorList>
            <person name="Machado H."/>
            <person name="Gram L."/>
        </authorList>
    </citation>
    <scope>NUCLEOTIDE SEQUENCE [LARGE SCALE GENOMIC DNA]</scope>
    <source>
        <strain evidence="6 7">CGMCC 1.12159</strain>
    </source>
</reference>
<name>A0A0J1JPT5_9GAMM</name>
<protein>
    <submittedName>
        <fullName evidence="6">Membrane protein</fullName>
    </submittedName>
</protein>
<keyword evidence="3 5" id="KW-0732">Signal</keyword>
<comment type="subunit">
    <text evidence="1">Monomer.</text>
</comment>
<feature type="chain" id="PRO_5005253786" evidence="5">
    <location>
        <begin position="22"/>
        <end position="213"/>
    </location>
</feature>
<accession>A0A0J1JPT5</accession>
<dbReference type="CDD" id="cd16325">
    <property type="entry name" value="LolA"/>
    <property type="match status" value="1"/>
</dbReference>
<dbReference type="PATRIC" id="fig|1195763.3.peg.3361"/>
<dbReference type="RefSeq" id="WP_047880019.1">
    <property type="nucleotide sequence ID" value="NZ_LDOT01000023.1"/>
</dbReference>
<dbReference type="Proteomes" id="UP000036097">
    <property type="component" value="Unassembled WGS sequence"/>
</dbReference>
<keyword evidence="4" id="KW-0653">Protein transport</keyword>
<sequence>MNQLGCAAALLVGSCMMPAHAVTLDDIQQQLAEHPVVRGDFEQERKMEMFSAPLVSSGHFVLAKEYGLHWQQTQPFPVSLVLTQDKLSQSFGGAAPEVMAAEQNPMVFYFSHLFLDLFRGETAQLSEQFELTFKGSAESAVTESVGKQQWHLVLTPKTAPLNAVFTSIELEGHDFIDRLVLTEKRGDITVLSFTNQSALPNTLTKDEQRAFDF</sequence>
<dbReference type="GO" id="GO:0015031">
    <property type="term" value="P:protein transport"/>
    <property type="evidence" value="ECO:0007669"/>
    <property type="project" value="UniProtKB-KW"/>
</dbReference>
<evidence type="ECO:0000313" key="7">
    <source>
        <dbReference type="Proteomes" id="UP000036097"/>
    </source>
</evidence>
<feature type="signal peptide" evidence="5">
    <location>
        <begin position="1"/>
        <end position="21"/>
    </location>
</feature>
<dbReference type="InterPro" id="IPR004564">
    <property type="entry name" value="OM_lipoprot_carrier_LolA-like"/>
</dbReference>
<proteinExistence type="predicted"/>
<keyword evidence="7" id="KW-1185">Reference proteome</keyword>
<gene>
    <name evidence="6" type="ORF">ABT56_15765</name>
</gene>
<dbReference type="STRING" id="1195763.ABT56_15765"/>
<evidence type="ECO:0000256" key="4">
    <source>
        <dbReference type="ARBA" id="ARBA00022927"/>
    </source>
</evidence>
<evidence type="ECO:0000256" key="5">
    <source>
        <dbReference type="SAM" id="SignalP"/>
    </source>
</evidence>
<dbReference type="OrthoDB" id="5700849at2"/>
<evidence type="ECO:0000256" key="3">
    <source>
        <dbReference type="ARBA" id="ARBA00022729"/>
    </source>
</evidence>